<organism evidence="1">
    <name type="scientific">Rhizophora mucronata</name>
    <name type="common">Asiatic mangrove</name>
    <dbReference type="NCBI Taxonomy" id="61149"/>
    <lineage>
        <taxon>Eukaryota</taxon>
        <taxon>Viridiplantae</taxon>
        <taxon>Streptophyta</taxon>
        <taxon>Embryophyta</taxon>
        <taxon>Tracheophyta</taxon>
        <taxon>Spermatophyta</taxon>
        <taxon>Magnoliopsida</taxon>
        <taxon>eudicotyledons</taxon>
        <taxon>Gunneridae</taxon>
        <taxon>Pentapetalae</taxon>
        <taxon>rosids</taxon>
        <taxon>fabids</taxon>
        <taxon>Malpighiales</taxon>
        <taxon>Rhizophoraceae</taxon>
        <taxon>Rhizophora</taxon>
    </lineage>
</organism>
<dbReference type="EMBL" id="GGEC01006464">
    <property type="protein sequence ID" value="MBW86947.1"/>
    <property type="molecule type" value="Transcribed_RNA"/>
</dbReference>
<proteinExistence type="predicted"/>
<sequence>MFGMLFHSSANIVCNFLFKSENCSVILGLDSRYFSISCLSLASRRSSII</sequence>
<dbReference type="AlphaFoldDB" id="A0A2P2J0H2"/>
<evidence type="ECO:0000313" key="1">
    <source>
        <dbReference type="EMBL" id="MBW86947.1"/>
    </source>
</evidence>
<name>A0A2P2J0H2_RHIMU</name>
<reference evidence="1" key="1">
    <citation type="submission" date="2018-02" db="EMBL/GenBank/DDBJ databases">
        <title>Rhizophora mucronata_Transcriptome.</title>
        <authorList>
            <person name="Meera S.P."/>
            <person name="Sreeshan A."/>
            <person name="Augustine A."/>
        </authorList>
    </citation>
    <scope>NUCLEOTIDE SEQUENCE</scope>
    <source>
        <tissue evidence="1">Leaf</tissue>
    </source>
</reference>
<protein>
    <submittedName>
        <fullName evidence="1">Uncharacterized protein</fullName>
    </submittedName>
</protein>
<accession>A0A2P2J0H2</accession>